<reference evidence="5 6" key="1">
    <citation type="submission" date="2022-01" db="EMBL/GenBank/DDBJ databases">
        <title>Alkalihalobacillus sp. EGI L200015, a novel bacterium isolated from a salt lake sediment.</title>
        <authorList>
            <person name="Gao L."/>
            <person name="Fang B.-Z."/>
            <person name="Li W.-J."/>
        </authorList>
    </citation>
    <scope>NUCLEOTIDE SEQUENCE [LARGE SCALE GENOMIC DNA]</scope>
    <source>
        <strain evidence="5 6">KCTC 12718</strain>
    </source>
</reference>
<dbReference type="NCBIfam" id="NF001068">
    <property type="entry name" value="PRK00118.1-4"/>
    <property type="match status" value="1"/>
</dbReference>
<dbReference type="NCBIfam" id="NF045758">
    <property type="entry name" value="YlxM"/>
    <property type="match status" value="1"/>
</dbReference>
<name>A0ABS9GWJ7_9BACL</name>
<keyword evidence="5" id="KW-0238">DNA-binding</keyword>
<evidence type="ECO:0000313" key="6">
    <source>
        <dbReference type="Proteomes" id="UP001649381"/>
    </source>
</evidence>
<dbReference type="InterPro" id="IPR054831">
    <property type="entry name" value="UPF0122_fam_protein"/>
</dbReference>
<proteinExistence type="inferred from homology"/>
<dbReference type="HAMAP" id="MF_00245">
    <property type="entry name" value="UPF0122"/>
    <property type="match status" value="1"/>
</dbReference>
<comment type="function">
    <text evidence="2 3">Might take part in the signal recognition particle (SRP) pathway. This is inferred from the conservation of its genetic proximity to ftsY/ffh. May be a regulatory protein.</text>
</comment>
<keyword evidence="4" id="KW-0175">Coiled coil</keyword>
<dbReference type="Proteomes" id="UP001649381">
    <property type="component" value="Unassembled WGS sequence"/>
</dbReference>
<evidence type="ECO:0000313" key="5">
    <source>
        <dbReference type="EMBL" id="MCF6137079.1"/>
    </source>
</evidence>
<evidence type="ECO:0000256" key="3">
    <source>
        <dbReference type="HAMAP-Rule" id="MF_00245"/>
    </source>
</evidence>
<keyword evidence="6" id="KW-1185">Reference proteome</keyword>
<evidence type="ECO:0000256" key="4">
    <source>
        <dbReference type="SAM" id="Coils"/>
    </source>
</evidence>
<evidence type="ECO:0000256" key="2">
    <source>
        <dbReference type="ARBA" id="ARBA00024764"/>
    </source>
</evidence>
<accession>A0ABS9GWJ7</accession>
<gene>
    <name evidence="5" type="ORF">L2716_04995</name>
</gene>
<dbReference type="RefSeq" id="WP_236332365.1">
    <property type="nucleotide sequence ID" value="NZ_JAKIJS010000001.1"/>
</dbReference>
<dbReference type="PANTHER" id="PTHR40083:SF1">
    <property type="entry name" value="UPF0122 PROTEIN YLXM"/>
    <property type="match status" value="1"/>
</dbReference>
<dbReference type="Gene3D" id="1.10.10.10">
    <property type="entry name" value="Winged helix-like DNA-binding domain superfamily/Winged helix DNA-binding domain"/>
    <property type="match status" value="1"/>
</dbReference>
<dbReference type="GO" id="GO:0003677">
    <property type="term" value="F:DNA binding"/>
    <property type="evidence" value="ECO:0007669"/>
    <property type="project" value="UniProtKB-KW"/>
</dbReference>
<dbReference type="EMBL" id="JAKIJS010000001">
    <property type="protein sequence ID" value="MCF6137079.1"/>
    <property type="molecule type" value="Genomic_DNA"/>
</dbReference>
<dbReference type="InterPro" id="IPR036388">
    <property type="entry name" value="WH-like_DNA-bd_sf"/>
</dbReference>
<comment type="caution">
    <text evidence="5">The sequence shown here is derived from an EMBL/GenBank/DDBJ whole genome shotgun (WGS) entry which is preliminary data.</text>
</comment>
<feature type="coiled-coil region" evidence="4">
    <location>
        <begin position="48"/>
        <end position="102"/>
    </location>
</feature>
<dbReference type="NCBIfam" id="NF001072">
    <property type="entry name" value="PRK00118.2-2"/>
    <property type="match status" value="1"/>
</dbReference>
<evidence type="ECO:0000256" key="1">
    <source>
        <dbReference type="ARBA" id="ARBA00008720"/>
    </source>
</evidence>
<organism evidence="5 6">
    <name type="scientific">Pseudalkalibacillus berkeleyi</name>
    <dbReference type="NCBI Taxonomy" id="1069813"/>
    <lineage>
        <taxon>Bacteria</taxon>
        <taxon>Bacillati</taxon>
        <taxon>Bacillota</taxon>
        <taxon>Bacilli</taxon>
        <taxon>Bacillales</taxon>
        <taxon>Fictibacillaceae</taxon>
        <taxon>Pseudalkalibacillus</taxon>
    </lineage>
</organism>
<comment type="similarity">
    <text evidence="1 3">Belongs to the UPF0122 family.</text>
</comment>
<dbReference type="Pfam" id="PF04297">
    <property type="entry name" value="UPF0122"/>
    <property type="match status" value="1"/>
</dbReference>
<dbReference type="InterPro" id="IPR013324">
    <property type="entry name" value="RNA_pol_sigma_r3/r4-like"/>
</dbReference>
<dbReference type="SUPFAM" id="SSF88659">
    <property type="entry name" value="Sigma3 and sigma4 domains of RNA polymerase sigma factors"/>
    <property type="match status" value="1"/>
</dbReference>
<dbReference type="PANTHER" id="PTHR40083">
    <property type="entry name" value="UPF0122 PROTEIN CBO2450/CLC_2298"/>
    <property type="match status" value="1"/>
</dbReference>
<protein>
    <recommendedName>
        <fullName evidence="3">UPF0122 protein L2716_04995</fullName>
    </recommendedName>
</protein>
<dbReference type="NCBIfam" id="NF001070">
    <property type="entry name" value="PRK00118.1-6"/>
    <property type="match status" value="1"/>
</dbReference>
<dbReference type="InterPro" id="IPR007394">
    <property type="entry name" value="UPF0122"/>
</dbReference>
<sequence>MLEKTTRVNLLFDFYHALLTPKQRNYMALYFLDDLSLGEIAEQYNVSRQAIYDNIKRTELMLEEYEEKLELLDKYQRREQLMKKLRQQVAEEKDQKKLLDTIESIEDLD</sequence>